<dbReference type="InterPro" id="IPR058682">
    <property type="entry name" value="IRF-2BP1/2-like_M"/>
</dbReference>
<sequence length="465" mass="51361">SPVPMAWRRQWCHLCELPKPPWAVVWDFSEAVCRGCVNFEGAGRIEPLLAAARRLRSHHEATLPLPPPPEDVPTEPSEVTPERDATRALSPPSQDASSSVPVGLSEALCGRVTSEGTERRLRRRHRHHHDRRPRRHHDATLALSPNVPAGPSDLERRPRRHHDATTTTMALSPSVPTELSEAWCGRITSERRRHHDATLSLSPSVPAGLSAALRGRAEAWPGKPRAVRERLSVLAGCAPFSVRFRKDHALVGRVLAFDAAPRSGQGDFELRLFAEYPCGSGSVYGVLGLARRMFQDCPRAPGKAISSGYKYLEYEKRQGSGDWRLLGELFTEAVRFFRHPPSPEALPQQHCHLPAALAVPPPPPRRRRKASPEPRVLAAETLSCGRCRRLLEDTHFVQCPAVPEHRFCFPCARRAIRARGAGAAVHCPSGGRCPLTGSGLPWAFMQGEIAAILAGDVRVKRERDP</sequence>
<proteinExistence type="inferred from homology"/>
<dbReference type="Pfam" id="PF25454">
    <property type="entry name" value="zf-C3HC4_IRF-2BP1_2"/>
    <property type="match status" value="1"/>
</dbReference>
<dbReference type="InterPro" id="IPR022750">
    <property type="entry name" value="IRF-2BP1_2-like_Znf"/>
</dbReference>
<organism evidence="8 9">
    <name type="scientific">Falcunculus frontatus</name>
    <name type="common">Eastern shriketit</name>
    <dbReference type="NCBI Taxonomy" id="254539"/>
    <lineage>
        <taxon>Eukaryota</taxon>
        <taxon>Metazoa</taxon>
        <taxon>Chordata</taxon>
        <taxon>Craniata</taxon>
        <taxon>Vertebrata</taxon>
        <taxon>Euteleostomi</taxon>
        <taxon>Archelosauria</taxon>
        <taxon>Archosauria</taxon>
        <taxon>Dinosauria</taxon>
        <taxon>Saurischia</taxon>
        <taxon>Theropoda</taxon>
        <taxon>Coelurosauria</taxon>
        <taxon>Aves</taxon>
        <taxon>Neognathae</taxon>
        <taxon>Neoaves</taxon>
        <taxon>Telluraves</taxon>
        <taxon>Australaves</taxon>
        <taxon>Passeriformes</taxon>
        <taxon>Corvoidea</taxon>
        <taxon>Pachycephalidae</taxon>
        <taxon>Falcunculus</taxon>
    </lineage>
</organism>
<feature type="domain" description="Interferon regulatory factor 2-binding protein 1/2-like zinc finger" evidence="5">
    <location>
        <begin position="8"/>
        <end position="58"/>
    </location>
</feature>
<comment type="subcellular location">
    <subcellularLocation>
        <location evidence="1">Nucleus</location>
    </subcellularLocation>
</comment>
<feature type="compositionally biased region" description="Polar residues" evidence="4">
    <location>
        <begin position="91"/>
        <end position="100"/>
    </location>
</feature>
<accession>A0A7K6KWC7</accession>
<feature type="compositionally biased region" description="Basic residues" evidence="4">
    <location>
        <begin position="120"/>
        <end position="137"/>
    </location>
</feature>
<evidence type="ECO:0000259" key="7">
    <source>
        <dbReference type="Pfam" id="PF25457"/>
    </source>
</evidence>
<feature type="non-terminal residue" evidence="8">
    <location>
        <position position="465"/>
    </location>
</feature>
<dbReference type="InterPro" id="IPR044882">
    <property type="entry name" value="I2BP1/2_C3HC4-RING_sf"/>
</dbReference>
<feature type="domain" description="IRF-2BP1/2-like middle" evidence="7">
    <location>
        <begin position="207"/>
        <end position="349"/>
    </location>
</feature>
<evidence type="ECO:0000259" key="6">
    <source>
        <dbReference type="Pfam" id="PF25454"/>
    </source>
</evidence>
<feature type="non-terminal residue" evidence="8">
    <location>
        <position position="1"/>
    </location>
</feature>
<protein>
    <submittedName>
        <fullName evidence="8">I2BP1 protein</fullName>
    </submittedName>
</protein>
<dbReference type="SUPFAM" id="SSF57850">
    <property type="entry name" value="RING/U-box"/>
    <property type="match status" value="1"/>
</dbReference>
<evidence type="ECO:0000313" key="9">
    <source>
        <dbReference type="Proteomes" id="UP000534626"/>
    </source>
</evidence>
<feature type="domain" description="Interferon regulatory factor 2-binding protein 1/2-like C3HC4 zinc finger" evidence="6">
    <location>
        <begin position="382"/>
        <end position="453"/>
    </location>
</feature>
<evidence type="ECO:0000256" key="2">
    <source>
        <dbReference type="ARBA" id="ARBA00010802"/>
    </source>
</evidence>
<dbReference type="InterPro" id="IPR057414">
    <property type="entry name" value="Zf-C3HC4_IRF-2BP1_2"/>
</dbReference>
<evidence type="ECO:0000256" key="4">
    <source>
        <dbReference type="SAM" id="MobiDB-lite"/>
    </source>
</evidence>
<gene>
    <name evidence="8" type="primary">Irf2bp1</name>
    <name evidence="8" type="ORF">FALFRO_R15050</name>
</gene>
<dbReference type="Gene3D" id="1.10.10.1580">
    <property type="entry name" value="Interferon regulatory factor 2-binding protein"/>
    <property type="match status" value="1"/>
</dbReference>
<feature type="compositionally biased region" description="Polar residues" evidence="4">
    <location>
        <begin position="165"/>
        <end position="175"/>
    </location>
</feature>
<dbReference type="FunFam" id="1.10.10.1580:FF:000001">
    <property type="entry name" value="interferon regulatory factor 2-binding protein 2"/>
    <property type="match status" value="1"/>
</dbReference>
<evidence type="ECO:0000313" key="8">
    <source>
        <dbReference type="EMBL" id="NWW17036.1"/>
    </source>
</evidence>
<dbReference type="OrthoDB" id="45007at2759"/>
<comment type="similarity">
    <text evidence="2">Belongs to the IRF2BP family.</text>
</comment>
<comment type="caution">
    <text evidence="8">The sequence shown here is derived from an EMBL/GenBank/DDBJ whole genome shotgun (WGS) entry which is preliminary data.</text>
</comment>
<evidence type="ECO:0000259" key="5">
    <source>
        <dbReference type="Pfam" id="PF11261"/>
    </source>
</evidence>
<dbReference type="Pfam" id="PF25457">
    <property type="entry name" value="IRF-2BP1_2_M"/>
    <property type="match status" value="1"/>
</dbReference>
<dbReference type="Pfam" id="PF11261">
    <property type="entry name" value="IRF-2BP1_2"/>
    <property type="match status" value="1"/>
</dbReference>
<dbReference type="GO" id="GO:0006357">
    <property type="term" value="P:regulation of transcription by RNA polymerase II"/>
    <property type="evidence" value="ECO:0007669"/>
    <property type="project" value="TreeGrafter"/>
</dbReference>
<dbReference type="AlphaFoldDB" id="A0A7K6KWC7"/>
<dbReference type="PANTHER" id="PTHR10816:SF17">
    <property type="entry name" value="INTERFERON REGULATORY FACTOR 2-BINDING PROTEIN 1"/>
    <property type="match status" value="1"/>
</dbReference>
<dbReference type="GO" id="GO:0005634">
    <property type="term" value="C:nucleus"/>
    <property type="evidence" value="ECO:0007669"/>
    <property type="project" value="UniProtKB-SubCell"/>
</dbReference>
<keyword evidence="3" id="KW-0539">Nucleus</keyword>
<name>A0A7K6KWC7_9CORV</name>
<evidence type="ECO:0000256" key="3">
    <source>
        <dbReference type="ARBA" id="ARBA00023242"/>
    </source>
</evidence>
<feature type="region of interest" description="Disordered" evidence="4">
    <location>
        <begin position="60"/>
        <end position="175"/>
    </location>
</feature>
<dbReference type="EMBL" id="VZRV01001733">
    <property type="protein sequence ID" value="NWW17036.1"/>
    <property type="molecule type" value="Genomic_DNA"/>
</dbReference>
<dbReference type="Proteomes" id="UP000534626">
    <property type="component" value="Unassembled WGS sequence"/>
</dbReference>
<evidence type="ECO:0000256" key="1">
    <source>
        <dbReference type="ARBA" id="ARBA00004123"/>
    </source>
</evidence>
<keyword evidence="9" id="KW-1185">Reference proteome</keyword>
<dbReference type="PANTHER" id="PTHR10816">
    <property type="entry name" value="MYELIN TRANSCRIPTION FACTOR 1-RELATED"/>
    <property type="match status" value="1"/>
</dbReference>
<reference evidence="8 9" key="1">
    <citation type="submission" date="2019-09" db="EMBL/GenBank/DDBJ databases">
        <title>Bird 10,000 Genomes (B10K) Project - Family phase.</title>
        <authorList>
            <person name="Zhang G."/>
        </authorList>
    </citation>
    <scope>NUCLEOTIDE SEQUENCE [LARGE SCALE GENOMIC DNA]</scope>
    <source>
        <strain evidence="8">B10K-DU-029-77</strain>
    </source>
</reference>
<dbReference type="GO" id="GO:0003714">
    <property type="term" value="F:transcription corepressor activity"/>
    <property type="evidence" value="ECO:0007669"/>
    <property type="project" value="TreeGrafter"/>
</dbReference>